<reference evidence="1 2" key="1">
    <citation type="submission" date="2020-09" db="EMBL/GenBank/DDBJ databases">
        <title>De no assembly of potato wild relative species, Solanum commersonii.</title>
        <authorList>
            <person name="Cho K."/>
        </authorList>
    </citation>
    <scope>NUCLEOTIDE SEQUENCE [LARGE SCALE GENOMIC DNA]</scope>
    <source>
        <strain evidence="1">LZ3.2</strain>
        <tissue evidence="1">Leaf</tissue>
    </source>
</reference>
<comment type="caution">
    <text evidence="1">The sequence shown here is derived from an EMBL/GenBank/DDBJ whole genome shotgun (WGS) entry which is preliminary data.</text>
</comment>
<name>A0A9J5WJ03_SOLCO</name>
<dbReference type="EMBL" id="JACXVP010000011">
    <property type="protein sequence ID" value="KAG5575538.1"/>
    <property type="molecule type" value="Genomic_DNA"/>
</dbReference>
<dbReference type="OrthoDB" id="585237at2759"/>
<accession>A0A9J5WJ03</accession>
<keyword evidence="2" id="KW-1185">Reference proteome</keyword>
<feature type="non-terminal residue" evidence="1">
    <location>
        <position position="1"/>
    </location>
</feature>
<evidence type="ECO:0000313" key="1">
    <source>
        <dbReference type="EMBL" id="KAG5575538.1"/>
    </source>
</evidence>
<gene>
    <name evidence="1" type="ORF">H5410_055672</name>
</gene>
<protein>
    <submittedName>
        <fullName evidence="1">Uncharacterized protein</fullName>
    </submittedName>
</protein>
<dbReference type="Proteomes" id="UP000824120">
    <property type="component" value="Chromosome 11"/>
</dbReference>
<proteinExistence type="predicted"/>
<evidence type="ECO:0000313" key="2">
    <source>
        <dbReference type="Proteomes" id="UP000824120"/>
    </source>
</evidence>
<organism evidence="1 2">
    <name type="scientific">Solanum commersonii</name>
    <name type="common">Commerson's wild potato</name>
    <name type="synonym">Commerson's nightshade</name>
    <dbReference type="NCBI Taxonomy" id="4109"/>
    <lineage>
        <taxon>Eukaryota</taxon>
        <taxon>Viridiplantae</taxon>
        <taxon>Streptophyta</taxon>
        <taxon>Embryophyta</taxon>
        <taxon>Tracheophyta</taxon>
        <taxon>Spermatophyta</taxon>
        <taxon>Magnoliopsida</taxon>
        <taxon>eudicotyledons</taxon>
        <taxon>Gunneridae</taxon>
        <taxon>Pentapetalae</taxon>
        <taxon>asterids</taxon>
        <taxon>lamiids</taxon>
        <taxon>Solanales</taxon>
        <taxon>Solanaceae</taxon>
        <taxon>Solanoideae</taxon>
        <taxon>Solaneae</taxon>
        <taxon>Solanum</taxon>
    </lineage>
</organism>
<dbReference type="AlphaFoldDB" id="A0A9J5WJ03"/>
<sequence>MFKATRLKGNLVTTAIHRGFGRRLPCHQAKQPECCTLDGESPVRSDPSSIWHVEFRVNQQ</sequence>